<protein>
    <submittedName>
        <fullName evidence="1">Uncharacterized protein</fullName>
    </submittedName>
</protein>
<proteinExistence type="predicted"/>
<dbReference type="Proteomes" id="UP000828941">
    <property type="component" value="Chromosome 9"/>
</dbReference>
<evidence type="ECO:0000313" key="2">
    <source>
        <dbReference type="Proteomes" id="UP000828941"/>
    </source>
</evidence>
<dbReference type="EMBL" id="CM039434">
    <property type="protein sequence ID" value="KAI4324187.1"/>
    <property type="molecule type" value="Genomic_DNA"/>
</dbReference>
<evidence type="ECO:0000313" key="1">
    <source>
        <dbReference type="EMBL" id="KAI4324187.1"/>
    </source>
</evidence>
<name>A0ACB9MJG8_BAUVA</name>
<gene>
    <name evidence="1" type="ORF">L6164_023744</name>
</gene>
<keyword evidence="2" id="KW-1185">Reference proteome</keyword>
<accession>A0ACB9MJG8</accession>
<organism evidence="1 2">
    <name type="scientific">Bauhinia variegata</name>
    <name type="common">Purple orchid tree</name>
    <name type="synonym">Phanera variegata</name>
    <dbReference type="NCBI Taxonomy" id="167791"/>
    <lineage>
        <taxon>Eukaryota</taxon>
        <taxon>Viridiplantae</taxon>
        <taxon>Streptophyta</taxon>
        <taxon>Embryophyta</taxon>
        <taxon>Tracheophyta</taxon>
        <taxon>Spermatophyta</taxon>
        <taxon>Magnoliopsida</taxon>
        <taxon>eudicotyledons</taxon>
        <taxon>Gunneridae</taxon>
        <taxon>Pentapetalae</taxon>
        <taxon>rosids</taxon>
        <taxon>fabids</taxon>
        <taxon>Fabales</taxon>
        <taxon>Fabaceae</taxon>
        <taxon>Cercidoideae</taxon>
        <taxon>Cercideae</taxon>
        <taxon>Bauhiniinae</taxon>
        <taxon>Bauhinia</taxon>
    </lineage>
</organism>
<comment type="caution">
    <text evidence="1">The sequence shown here is derived from an EMBL/GenBank/DDBJ whole genome shotgun (WGS) entry which is preliminary data.</text>
</comment>
<reference evidence="1 2" key="1">
    <citation type="journal article" date="2022" name="DNA Res.">
        <title>Chromosomal-level genome assembly of the orchid tree Bauhinia variegata (Leguminosae; Cercidoideae) supports the allotetraploid origin hypothesis of Bauhinia.</title>
        <authorList>
            <person name="Zhong Y."/>
            <person name="Chen Y."/>
            <person name="Zheng D."/>
            <person name="Pang J."/>
            <person name="Liu Y."/>
            <person name="Luo S."/>
            <person name="Meng S."/>
            <person name="Qian L."/>
            <person name="Wei D."/>
            <person name="Dai S."/>
            <person name="Zhou R."/>
        </authorList>
    </citation>
    <scope>NUCLEOTIDE SEQUENCE [LARGE SCALE GENOMIC DNA]</scope>
    <source>
        <strain evidence="1">BV-YZ2020</strain>
    </source>
</reference>
<sequence>MLAEYSNTISYSFQLMSTMANSSTLHFFFLFIALFSVSSLSATPNAPKPKSQSIIIQVKKDPATNQYYTSLGIGTPRHYMDLVIDLGGEKLWYNCDTGYNSSSYIPVACGSKQCPQSSLCVGCNNFPKPGCTNNTCGIYVFNPLGDYRFSGDMGDDVLFLPQMEVPHFLSGCSDGDRFASSFLVGLVKSARGIVGIARTELALQTQLSSAFNLPNKFFSLFTFFKGEWFWKHLHRWGTKSKASSFQYPTCH</sequence>